<keyword evidence="1" id="KW-1133">Transmembrane helix</keyword>
<feature type="transmembrane region" description="Helical" evidence="1">
    <location>
        <begin position="191"/>
        <end position="218"/>
    </location>
</feature>
<sequence>MYTTHFLPLLLRHLKICQRLNSVAFGLDRKSENFVMTKKPFKIRMFRLQIVSHLAYCVIIVGHLCFSPLPKAKQFQGLVFLVIYIIILCGRWNYDLDVAVVQIINSAIKFETKLFKGTTVPETNTETKLMKLFIHLTFYIIIAMMVAIPVLIFVDPCSPPFLLSIREDCASISWTNCLGAQHLAILFDLWMLIHVLMGGVIEIIYILFAGTMSILNYFDVLKRNIREAQTVTEFKACTKFYRSIHILEKLFNGFLMVRLIPGYMFLMPALQVLTQYVSVMMHDEIPMPAFLIFPLVGENSFVNNIFVFTLASWVNNISKKILREQVSAIARCGWAARKSSLIKSAKACTALKIKFGSNFIDSGTPMKNKRSMKLHASSLDHAESSFVILPPLLLQSIQINRGTENIQEKLENIQAGGCANVICRQR</sequence>
<evidence type="ECO:0000256" key="1">
    <source>
        <dbReference type="SAM" id="Phobius"/>
    </source>
</evidence>
<dbReference type="AlphaFoldDB" id="A0A226DNG3"/>
<comment type="caution">
    <text evidence="2">The sequence shown here is derived from an EMBL/GenBank/DDBJ whole genome shotgun (WGS) entry which is preliminary data.</text>
</comment>
<proteinExistence type="predicted"/>
<feature type="transmembrane region" description="Helical" evidence="1">
    <location>
        <begin position="290"/>
        <end position="314"/>
    </location>
</feature>
<dbReference type="EMBL" id="LNIX01000016">
    <property type="protein sequence ID" value="OXA46151.1"/>
    <property type="molecule type" value="Genomic_DNA"/>
</dbReference>
<dbReference type="OrthoDB" id="8297494at2759"/>
<feature type="transmembrane region" description="Helical" evidence="1">
    <location>
        <begin position="132"/>
        <end position="154"/>
    </location>
</feature>
<gene>
    <name evidence="2" type="ORF">Fcan01_19064</name>
</gene>
<name>A0A226DNG3_FOLCA</name>
<keyword evidence="1" id="KW-0472">Membrane</keyword>
<organism evidence="2 3">
    <name type="scientific">Folsomia candida</name>
    <name type="common">Springtail</name>
    <dbReference type="NCBI Taxonomy" id="158441"/>
    <lineage>
        <taxon>Eukaryota</taxon>
        <taxon>Metazoa</taxon>
        <taxon>Ecdysozoa</taxon>
        <taxon>Arthropoda</taxon>
        <taxon>Hexapoda</taxon>
        <taxon>Collembola</taxon>
        <taxon>Entomobryomorpha</taxon>
        <taxon>Isotomoidea</taxon>
        <taxon>Isotomidae</taxon>
        <taxon>Proisotominae</taxon>
        <taxon>Folsomia</taxon>
    </lineage>
</organism>
<accession>A0A226DNG3</accession>
<evidence type="ECO:0000313" key="3">
    <source>
        <dbReference type="Proteomes" id="UP000198287"/>
    </source>
</evidence>
<protein>
    <submittedName>
        <fullName evidence="2">Uncharacterized protein</fullName>
    </submittedName>
</protein>
<keyword evidence="3" id="KW-1185">Reference proteome</keyword>
<feature type="transmembrane region" description="Helical" evidence="1">
    <location>
        <begin position="46"/>
        <end position="69"/>
    </location>
</feature>
<evidence type="ECO:0000313" key="2">
    <source>
        <dbReference type="EMBL" id="OXA46151.1"/>
    </source>
</evidence>
<keyword evidence="1" id="KW-0812">Transmembrane</keyword>
<feature type="transmembrane region" description="Helical" evidence="1">
    <location>
        <begin position="250"/>
        <end position="270"/>
    </location>
</feature>
<reference evidence="2 3" key="1">
    <citation type="submission" date="2015-12" db="EMBL/GenBank/DDBJ databases">
        <title>The genome of Folsomia candida.</title>
        <authorList>
            <person name="Faddeeva A."/>
            <person name="Derks M.F."/>
            <person name="Anvar Y."/>
            <person name="Smit S."/>
            <person name="Van Straalen N."/>
            <person name="Roelofs D."/>
        </authorList>
    </citation>
    <scope>NUCLEOTIDE SEQUENCE [LARGE SCALE GENOMIC DNA]</scope>
    <source>
        <strain evidence="2 3">VU population</strain>
        <tissue evidence="2">Whole body</tissue>
    </source>
</reference>
<feature type="transmembrane region" description="Helical" evidence="1">
    <location>
        <begin position="75"/>
        <end position="94"/>
    </location>
</feature>
<dbReference type="Proteomes" id="UP000198287">
    <property type="component" value="Unassembled WGS sequence"/>
</dbReference>